<organism evidence="3 4">
    <name type="scientific">Drechslerella stenobrocha 248</name>
    <dbReference type="NCBI Taxonomy" id="1043628"/>
    <lineage>
        <taxon>Eukaryota</taxon>
        <taxon>Fungi</taxon>
        <taxon>Dikarya</taxon>
        <taxon>Ascomycota</taxon>
        <taxon>Pezizomycotina</taxon>
        <taxon>Orbiliomycetes</taxon>
        <taxon>Orbiliales</taxon>
        <taxon>Orbiliaceae</taxon>
        <taxon>Drechslerella</taxon>
    </lineage>
</organism>
<accession>W7HMA7</accession>
<dbReference type="Proteomes" id="UP000024837">
    <property type="component" value="Unassembled WGS sequence"/>
</dbReference>
<dbReference type="AlphaFoldDB" id="W7HMA7"/>
<evidence type="ECO:0000313" key="4">
    <source>
        <dbReference type="Proteomes" id="UP000024837"/>
    </source>
</evidence>
<name>W7HMA7_9PEZI</name>
<feature type="chain" id="PRO_5004895579" description="1,3-beta-glucanosyltransferase" evidence="2">
    <location>
        <begin position="20"/>
        <end position="528"/>
    </location>
</feature>
<proteinExistence type="predicted"/>
<dbReference type="EMBL" id="KI966443">
    <property type="protein sequence ID" value="EWC44239.1"/>
    <property type="molecule type" value="Genomic_DNA"/>
</dbReference>
<evidence type="ECO:0000256" key="1">
    <source>
        <dbReference type="SAM" id="MobiDB-lite"/>
    </source>
</evidence>
<dbReference type="HOGENOM" id="CLU_515816_0_0_1"/>
<feature type="signal peptide" evidence="2">
    <location>
        <begin position="1"/>
        <end position="19"/>
    </location>
</feature>
<evidence type="ECO:0000313" key="3">
    <source>
        <dbReference type="EMBL" id="EWC44239.1"/>
    </source>
</evidence>
<evidence type="ECO:0008006" key="5">
    <source>
        <dbReference type="Google" id="ProtNLM"/>
    </source>
</evidence>
<gene>
    <name evidence="3" type="ORF">DRE_01065</name>
</gene>
<protein>
    <recommendedName>
        <fullName evidence="5">1,3-beta-glucanosyltransferase</fullName>
    </recommendedName>
</protein>
<keyword evidence="4" id="KW-1185">Reference proteome</keyword>
<keyword evidence="2" id="KW-0732">Signal</keyword>
<feature type="region of interest" description="Disordered" evidence="1">
    <location>
        <begin position="359"/>
        <end position="389"/>
    </location>
</feature>
<dbReference type="OrthoDB" id="291007at2759"/>
<reference evidence="3 4" key="1">
    <citation type="submission" date="2013-05" db="EMBL/GenBank/DDBJ databases">
        <title>Drechslerella stenobrocha genome reveals carnivorous origination and mechanical trapping mechanism of predatory fungi.</title>
        <authorList>
            <person name="Liu X."/>
            <person name="Zhang W."/>
            <person name="Liu K."/>
        </authorList>
    </citation>
    <scope>NUCLEOTIDE SEQUENCE [LARGE SCALE GENOMIC DNA]</scope>
    <source>
        <strain evidence="3 4">248</strain>
    </source>
</reference>
<sequence length="528" mass="54995">MKSGYVLAALAFGASTVAAVNQLLFHYDFTGDEDIIAGGGTRYNPYPYNWTYDTVTAEEWDAMSTNDFKQYKAIIIGDPVSTDPEDLDALMESRKNWGPAIEGNVILIGTDTSNHFSRSRELMVNGIAFAATGKGTGLYFSLSKYYGDRNKTSVPILDIFGDFSVRGDLNAEQEGNCYDNVHIVAKNTVLDGITDKILSNWTCSVHEAFVTYPSTGSQSFVPLAIAQGVPGEGSRTFSDGTSGIPYILVRGASPIGCGTATAATALAAARGTMAPGVGAGMASGTTAAMAPGVGAGMASGTTATMAPGVGAGIASGTTAATAAGPTAAATGGGLTATQAAGTSFAAGFASLAGALFGRRKKKNKDGESDSAAMPVPPMPPSDMYSPPVPEQYYTQQQYHPAPQGQQPMFAPPIPLPMNGFDDKEIKSGETSYTGSLNVGVQEVMPTPSHEVHGNPIATLDEMPISEQPYIPPPIGYHEKVFEAGGVDDQPRVPAPAHISTFESADDQIMPVVEQPYIPPPPGQHRTGL</sequence>
<evidence type="ECO:0000256" key="2">
    <source>
        <dbReference type="SAM" id="SignalP"/>
    </source>
</evidence>